<keyword evidence="2" id="KW-1133">Transmembrane helix</keyword>
<feature type="region of interest" description="Disordered" evidence="1">
    <location>
        <begin position="1"/>
        <end position="25"/>
    </location>
</feature>
<feature type="transmembrane region" description="Helical" evidence="2">
    <location>
        <begin position="56"/>
        <end position="75"/>
    </location>
</feature>
<evidence type="ECO:0008006" key="5">
    <source>
        <dbReference type="Google" id="ProtNLM"/>
    </source>
</evidence>
<comment type="caution">
    <text evidence="3">The sequence shown here is derived from an EMBL/GenBank/DDBJ whole genome shotgun (WGS) entry which is preliminary data.</text>
</comment>
<dbReference type="RefSeq" id="WP_065165944.1">
    <property type="nucleotide sequence ID" value="NZ_JAUFSA010000001.1"/>
</dbReference>
<evidence type="ECO:0000256" key="1">
    <source>
        <dbReference type="SAM" id="MobiDB-lite"/>
    </source>
</evidence>
<dbReference type="Proteomes" id="UP001229081">
    <property type="component" value="Unassembled WGS sequence"/>
</dbReference>
<name>A0A4R5WVM8_9MYCO</name>
<dbReference type="AlphaFoldDB" id="A0A4R5WVM8"/>
<organism evidence="3 4">
    <name type="scientific">Mycobacterium paragordonae</name>
    <dbReference type="NCBI Taxonomy" id="1389713"/>
    <lineage>
        <taxon>Bacteria</taxon>
        <taxon>Bacillati</taxon>
        <taxon>Actinomycetota</taxon>
        <taxon>Actinomycetes</taxon>
        <taxon>Mycobacteriales</taxon>
        <taxon>Mycobacteriaceae</taxon>
        <taxon>Mycobacterium</taxon>
    </lineage>
</organism>
<reference evidence="3" key="1">
    <citation type="submission" date="2023-06" db="EMBL/GenBank/DDBJ databases">
        <title>Identification of two novel mycobacterium reveal diversities and complexities of Mycobacterium gordonae clade.</title>
        <authorList>
            <person name="Matsumoto Y."/>
            <person name="Nakamura S."/>
            <person name="Motooka D."/>
            <person name="Fukushima K."/>
        </authorList>
    </citation>
    <scope>NUCLEOTIDE SEQUENCE</scope>
    <source>
        <strain evidence="3">TY812</strain>
    </source>
</reference>
<evidence type="ECO:0000313" key="4">
    <source>
        <dbReference type="Proteomes" id="UP001229081"/>
    </source>
</evidence>
<proteinExistence type="predicted"/>
<keyword evidence="2" id="KW-0472">Membrane</keyword>
<feature type="compositionally biased region" description="Basic and acidic residues" evidence="1">
    <location>
        <begin position="1"/>
        <end position="21"/>
    </location>
</feature>
<dbReference type="EMBL" id="JAUFSA010000001">
    <property type="protein sequence ID" value="MDP7734120.1"/>
    <property type="molecule type" value="Genomic_DNA"/>
</dbReference>
<evidence type="ECO:0000313" key="3">
    <source>
        <dbReference type="EMBL" id="MDP7734120.1"/>
    </source>
</evidence>
<keyword evidence="2" id="KW-0812">Transmembrane</keyword>
<accession>A0A4R5WVM8</accession>
<feature type="transmembrane region" description="Helical" evidence="2">
    <location>
        <begin position="30"/>
        <end position="50"/>
    </location>
</feature>
<evidence type="ECO:0000256" key="2">
    <source>
        <dbReference type="SAM" id="Phobius"/>
    </source>
</evidence>
<sequence length="103" mass="10766">MDDPRTDPVDHDRTTRQHAGEAMKNGANSVGIAAVGIGVTALITGLFAFATGNPGVGTGAVVIAVLVIAAGLAWLRRTHNRVRAVELRWHDAHSDRPAPPPTS</sequence>
<protein>
    <recommendedName>
        <fullName evidence="5">UsfY protein</fullName>
    </recommendedName>
</protein>
<gene>
    <name evidence="3" type="ORF">QXL92_05080</name>
</gene>